<evidence type="ECO:0000313" key="2">
    <source>
        <dbReference type="EMBL" id="RKD26723.1"/>
    </source>
</evidence>
<evidence type="ECO:0000256" key="1">
    <source>
        <dbReference type="SAM" id="MobiDB-lite"/>
    </source>
</evidence>
<keyword evidence="3" id="KW-1185">Reference proteome</keyword>
<feature type="region of interest" description="Disordered" evidence="1">
    <location>
        <begin position="168"/>
        <end position="354"/>
    </location>
</feature>
<dbReference type="RefSeq" id="WP_120188005.1">
    <property type="nucleotide sequence ID" value="NZ_MCHY01000002.1"/>
</dbReference>
<dbReference type="Proteomes" id="UP000284219">
    <property type="component" value="Unassembled WGS sequence"/>
</dbReference>
<feature type="compositionally biased region" description="Basic and acidic residues" evidence="1">
    <location>
        <begin position="344"/>
        <end position="354"/>
    </location>
</feature>
<gene>
    <name evidence="2" type="ORF">BEP19_16100</name>
</gene>
<reference evidence="2 3" key="1">
    <citation type="submission" date="2016-08" db="EMBL/GenBank/DDBJ databases">
        <title>Novel Firmicute Genomes.</title>
        <authorList>
            <person name="Poppleton D.I."/>
            <person name="Gribaldo S."/>
        </authorList>
    </citation>
    <scope>NUCLEOTIDE SEQUENCE [LARGE SCALE GENOMIC DNA]</scope>
    <source>
        <strain evidence="2 3">RAOx-1</strain>
    </source>
</reference>
<feature type="compositionally biased region" description="Polar residues" evidence="1">
    <location>
        <begin position="288"/>
        <end position="310"/>
    </location>
</feature>
<dbReference type="AlphaFoldDB" id="A0A419SQH1"/>
<feature type="compositionally biased region" description="Basic residues" evidence="1">
    <location>
        <begin position="318"/>
        <end position="329"/>
    </location>
</feature>
<name>A0A419SQH1_9BACL</name>
<protein>
    <submittedName>
        <fullName evidence="2">Uncharacterized protein</fullName>
    </submittedName>
</protein>
<comment type="caution">
    <text evidence="2">The sequence shown here is derived from an EMBL/GenBank/DDBJ whole genome shotgun (WGS) entry which is preliminary data.</text>
</comment>
<proteinExistence type="predicted"/>
<organism evidence="2 3">
    <name type="scientific">Ammoniphilus oxalaticus</name>
    <dbReference type="NCBI Taxonomy" id="66863"/>
    <lineage>
        <taxon>Bacteria</taxon>
        <taxon>Bacillati</taxon>
        <taxon>Bacillota</taxon>
        <taxon>Bacilli</taxon>
        <taxon>Bacillales</taxon>
        <taxon>Paenibacillaceae</taxon>
        <taxon>Aneurinibacillus group</taxon>
        <taxon>Ammoniphilus</taxon>
    </lineage>
</organism>
<accession>A0A419SQH1</accession>
<sequence length="376" mass="44019">MQNRLKGASESSERRAWQTLMARLTYNVAALTKYHPQLMRALPKDRQQRLCDELKGIERLTAQVVSRMKHSDRTYVRVKIGGNWALLSRTVFARSRRMRRGQLQRAFGQGRTKRIIDQLRYLRVNVDDLYKGVCRDTRYRIFEILHLLDRKYTFYLVSSMNPIKPLATKKEVSPIPPRQQPQNRIDKKEVSRTLTSKKKVSPIPPRQRPQNRIDKKEVSRTPTSKKKVTPIPPRQQPQNRTGKKEVSKSLTSKKKVTPIPPRQQPQNRIGKKAPKRPFAPKNARSRPVPNQTLELPLIDSNNYESLQMAPQPSYKERLSKKRTLRKRRARENAPEELLLDSVQEQERDSNEIYLDSREFDVDSLLQELETDDPSLM</sequence>
<evidence type="ECO:0000313" key="3">
    <source>
        <dbReference type="Proteomes" id="UP000284219"/>
    </source>
</evidence>
<dbReference type="EMBL" id="MCHY01000002">
    <property type="protein sequence ID" value="RKD26723.1"/>
    <property type="molecule type" value="Genomic_DNA"/>
</dbReference>